<feature type="domain" description="Aldehyde oxidase/xanthine dehydrogenase a/b hammerhead" evidence="1">
    <location>
        <begin position="40"/>
        <end position="154"/>
    </location>
</feature>
<keyword evidence="2" id="KW-0560">Oxidoreductase</keyword>
<proteinExistence type="predicted"/>
<organism evidence="2 3">
    <name type="scientific">Janthinobacterium psychrotolerans</name>
    <dbReference type="NCBI Taxonomy" id="1747903"/>
    <lineage>
        <taxon>Bacteria</taxon>
        <taxon>Pseudomonadati</taxon>
        <taxon>Pseudomonadota</taxon>
        <taxon>Betaproteobacteria</taxon>
        <taxon>Burkholderiales</taxon>
        <taxon>Oxalobacteraceae</taxon>
        <taxon>Janthinobacterium</taxon>
    </lineage>
</organism>
<dbReference type="OrthoDB" id="221297at2"/>
<dbReference type="Pfam" id="PF01315">
    <property type="entry name" value="Ald_Xan_dh_C"/>
    <property type="match status" value="1"/>
</dbReference>
<dbReference type="SUPFAM" id="SSF54665">
    <property type="entry name" value="CO dehydrogenase molybdoprotein N-domain-like"/>
    <property type="match status" value="1"/>
</dbReference>
<gene>
    <name evidence="2" type="ORF">ASR47_1007199</name>
</gene>
<keyword evidence="3" id="KW-1185">Reference proteome</keyword>
<accession>A0A1A7C3J7</accession>
<dbReference type="InterPro" id="IPR016208">
    <property type="entry name" value="Ald_Oxase/xanthine_DH-like"/>
</dbReference>
<dbReference type="PANTHER" id="PTHR11908:SF153">
    <property type="entry name" value="DEHYDROGENASE"/>
    <property type="match status" value="1"/>
</dbReference>
<dbReference type="InterPro" id="IPR036856">
    <property type="entry name" value="Ald_Oxase/Xan_DH_a/b_sf"/>
</dbReference>
<dbReference type="PANTHER" id="PTHR11908">
    <property type="entry name" value="XANTHINE DEHYDROGENASE"/>
    <property type="match status" value="1"/>
</dbReference>
<dbReference type="InterPro" id="IPR037165">
    <property type="entry name" value="AldOxase/xan_DH_Mopterin-bd_sf"/>
</dbReference>
<evidence type="ECO:0000313" key="3">
    <source>
        <dbReference type="Proteomes" id="UP000092713"/>
    </source>
</evidence>
<dbReference type="RefSeq" id="WP_065308590.1">
    <property type="nucleotide sequence ID" value="NZ_LOCQ01000056.1"/>
</dbReference>
<dbReference type="GO" id="GO:0005506">
    <property type="term" value="F:iron ion binding"/>
    <property type="evidence" value="ECO:0007669"/>
    <property type="project" value="InterPro"/>
</dbReference>
<dbReference type="InterPro" id="IPR046867">
    <property type="entry name" value="AldOxase/xan_DH_MoCoBD2"/>
</dbReference>
<dbReference type="AlphaFoldDB" id="A0A1A7C3J7"/>
<evidence type="ECO:0000313" key="2">
    <source>
        <dbReference type="EMBL" id="OBV38883.1"/>
    </source>
</evidence>
<sequence length="771" mass="84270">MSSATTALIPELRTPVADAGTGYVKTGTAVPRVDGRDKVTGAARYAAEISADDLLHGVVVNSTVTRGRIVSFDTSAAMAQPGVVDVITYLNRPKMRSYDLFYKDMTAPAGAPFRPLYDEQIVSNGQPVALVVAGTFEAARHAAALVKVRYEITPHETGLLNYLSRPHKPQGLKAGFTPPPDEKGNAARAWQDADCKIDAQYFSGVEHHNPMELFASTVIRAADGHLTIYDKTQSSQNSRWYVSRVFGLSKAEVTVRNPYVGGAFGAGLRPQYQLPLAVMAAIKLRRSVRVVMTRQQMFTFGHRPETWQRVKLAASRDGVLRSIAHEAVAETSRFEDYVEVVVNWSGQLYACEHIRLAYQLVDLDQFTPMDMRAPGAAHGVHALEVAMDELSYEVGMDPLAFRLKNYAEINPVDGLPYSTKELRACYAQGAERFGWSRRPLAPRSRREGTEWVGWGMATGIWDAMQMFARASAVLHADGRLVVSSAATDIGTGTYTVMATIAAEELGLPLEHVAFQLGDSTLPVAPVEGGSSHVATVGSAVQGACEKLKKNLFKLARQLPDTPFDNARFADVEFAEGRIRLRREHGTGMALVELLKAAEVTRIEEKYLLLPNMLKQRKYTRAVHSAVFCEVRVDEEFGTVRVTRVVSAVAAGRIINTRTAASQVSGAVVWGISQALHEETHMDHALGRFMNHNLSEYHVAVNADIHDIDVLFVQEDDRIVSRLGAKGVGEIGIVGVAAAISNAIYHATGKRVRSTPMTPDKVMSAPVMSDEV</sequence>
<dbReference type="EC" id="1.17.1.4" evidence="2"/>
<dbReference type="Pfam" id="PF02738">
    <property type="entry name" value="MoCoBD_1"/>
    <property type="match status" value="1"/>
</dbReference>
<dbReference type="Gene3D" id="3.30.365.10">
    <property type="entry name" value="Aldehyde oxidase/xanthine dehydrogenase, molybdopterin binding domain"/>
    <property type="match status" value="4"/>
</dbReference>
<dbReference type="Proteomes" id="UP000092713">
    <property type="component" value="Unassembled WGS sequence"/>
</dbReference>
<dbReference type="STRING" id="1747903.ASR47_1007199"/>
<reference evidence="2 3" key="1">
    <citation type="submission" date="2016-04" db="EMBL/GenBank/DDBJ databases">
        <title>Draft genome sequence of Janthinobacterium psychrotolerans sp. nov., isolated from freshwater sediments in Denmark.</title>
        <authorList>
            <person name="Gong X."/>
            <person name="Skrivergaard S."/>
            <person name="Korsgaard B.S."/>
            <person name="Schreiber L."/>
            <person name="Marshall I.P."/>
            <person name="Finster K."/>
            <person name="Schramm A."/>
        </authorList>
    </citation>
    <scope>NUCLEOTIDE SEQUENCE [LARGE SCALE GENOMIC DNA]</scope>
    <source>
        <strain evidence="2 3">S3-2</strain>
    </source>
</reference>
<dbReference type="SMART" id="SM01008">
    <property type="entry name" value="Ald_Xan_dh_C"/>
    <property type="match status" value="1"/>
</dbReference>
<dbReference type="GO" id="GO:0004854">
    <property type="term" value="F:xanthine dehydrogenase activity"/>
    <property type="evidence" value="ECO:0007669"/>
    <property type="project" value="UniProtKB-EC"/>
</dbReference>
<name>A0A1A7C3J7_9BURK</name>
<dbReference type="InterPro" id="IPR008274">
    <property type="entry name" value="AldOxase/xan_DH_MoCoBD1"/>
</dbReference>
<comment type="caution">
    <text evidence="2">The sequence shown here is derived from an EMBL/GenBank/DDBJ whole genome shotgun (WGS) entry which is preliminary data.</text>
</comment>
<dbReference type="Gene3D" id="3.90.1170.50">
    <property type="entry name" value="Aldehyde oxidase/xanthine dehydrogenase, a/b hammerhead"/>
    <property type="match status" value="1"/>
</dbReference>
<dbReference type="InterPro" id="IPR000674">
    <property type="entry name" value="Ald_Oxase/Xan_DH_a/b"/>
</dbReference>
<evidence type="ECO:0000259" key="1">
    <source>
        <dbReference type="SMART" id="SM01008"/>
    </source>
</evidence>
<dbReference type="EMBL" id="LOCQ01000056">
    <property type="protein sequence ID" value="OBV38883.1"/>
    <property type="molecule type" value="Genomic_DNA"/>
</dbReference>
<dbReference type="SUPFAM" id="SSF56003">
    <property type="entry name" value="Molybdenum cofactor-binding domain"/>
    <property type="match status" value="1"/>
</dbReference>
<protein>
    <submittedName>
        <fullName evidence="2">Xanthine dehydrogenase YagR molybdenum-binding subunit</fullName>
        <ecNumber evidence="2">1.17.1.4</ecNumber>
    </submittedName>
</protein>
<dbReference type="Pfam" id="PF20256">
    <property type="entry name" value="MoCoBD_2"/>
    <property type="match status" value="1"/>
</dbReference>
<dbReference type="PATRIC" id="fig|1747903.4.peg.2445"/>